<sequence length="117" mass="13206">MLSILAHTTHRLQPLHRSFFKSLKSYYNKAASSWLRSNPGSVIKQTNVAELLGKAYPRSVRMDIALNGFEATGLWLCDRNVIKEEDFVASLNISDSSNQELGDQTERNTRSSYIAID</sequence>
<evidence type="ECO:0000313" key="3">
    <source>
        <dbReference type="Proteomes" id="UP000494256"/>
    </source>
</evidence>
<gene>
    <name evidence="2" type="ORF">APLA_LOCUS5855</name>
</gene>
<reference evidence="2 3" key="1">
    <citation type="submission" date="2020-04" db="EMBL/GenBank/DDBJ databases">
        <authorList>
            <person name="Wallbank WR R."/>
            <person name="Pardo Diaz C."/>
            <person name="Kozak K."/>
            <person name="Martin S."/>
            <person name="Jiggins C."/>
            <person name="Moest M."/>
            <person name="Warren A I."/>
            <person name="Byers J.R.P. K."/>
            <person name="Montejo-Kovacevich G."/>
            <person name="Yen C E."/>
        </authorList>
    </citation>
    <scope>NUCLEOTIDE SEQUENCE [LARGE SCALE GENOMIC DNA]</scope>
</reference>
<accession>A0A8S0ZHC7</accession>
<protein>
    <submittedName>
        <fullName evidence="2">Uncharacterized protein</fullName>
    </submittedName>
</protein>
<dbReference type="OrthoDB" id="8068875at2759"/>
<dbReference type="Proteomes" id="UP000494256">
    <property type="component" value="Unassembled WGS sequence"/>
</dbReference>
<feature type="region of interest" description="Disordered" evidence="1">
    <location>
        <begin position="97"/>
        <end position="117"/>
    </location>
</feature>
<organism evidence="2 3">
    <name type="scientific">Arctia plantaginis</name>
    <name type="common">Wood tiger moth</name>
    <name type="synonym">Phalaena plantaginis</name>
    <dbReference type="NCBI Taxonomy" id="874455"/>
    <lineage>
        <taxon>Eukaryota</taxon>
        <taxon>Metazoa</taxon>
        <taxon>Ecdysozoa</taxon>
        <taxon>Arthropoda</taxon>
        <taxon>Hexapoda</taxon>
        <taxon>Insecta</taxon>
        <taxon>Pterygota</taxon>
        <taxon>Neoptera</taxon>
        <taxon>Endopterygota</taxon>
        <taxon>Lepidoptera</taxon>
        <taxon>Glossata</taxon>
        <taxon>Ditrysia</taxon>
        <taxon>Noctuoidea</taxon>
        <taxon>Erebidae</taxon>
        <taxon>Arctiinae</taxon>
        <taxon>Arctia</taxon>
    </lineage>
</organism>
<comment type="caution">
    <text evidence="2">The sequence shown here is derived from an EMBL/GenBank/DDBJ whole genome shotgun (WGS) entry which is preliminary data.</text>
</comment>
<evidence type="ECO:0000313" key="2">
    <source>
        <dbReference type="EMBL" id="CAB3232819.1"/>
    </source>
</evidence>
<dbReference type="AlphaFoldDB" id="A0A8S0ZHC7"/>
<proteinExistence type="predicted"/>
<dbReference type="EMBL" id="CADEBD010000291">
    <property type="protein sequence ID" value="CAB3232819.1"/>
    <property type="molecule type" value="Genomic_DNA"/>
</dbReference>
<name>A0A8S0ZHC7_ARCPL</name>
<evidence type="ECO:0000256" key="1">
    <source>
        <dbReference type="SAM" id="MobiDB-lite"/>
    </source>
</evidence>